<feature type="transmembrane region" description="Helical" evidence="1">
    <location>
        <begin position="61"/>
        <end position="86"/>
    </location>
</feature>
<protein>
    <submittedName>
        <fullName evidence="2">Uncharacterized protein</fullName>
    </submittedName>
</protein>
<keyword evidence="1" id="KW-1133">Transmembrane helix</keyword>
<keyword evidence="1" id="KW-0472">Membrane</keyword>
<accession>A0ABQ4L5D2</accession>
<evidence type="ECO:0000256" key="1">
    <source>
        <dbReference type="SAM" id="Phobius"/>
    </source>
</evidence>
<keyword evidence="3" id="KW-1185">Reference proteome</keyword>
<reference evidence="2 3" key="1">
    <citation type="submission" date="2021-03" db="EMBL/GenBank/DDBJ databases">
        <title>Antimicrobial resistance genes in bacteria isolated from Japanese honey, and their potential for conferring macrolide and lincosamide resistance in the American foulbrood pathogen Paenibacillus larvae.</title>
        <authorList>
            <person name="Okamoto M."/>
            <person name="Kumagai M."/>
            <person name="Kanamori H."/>
            <person name="Takamatsu D."/>
        </authorList>
    </citation>
    <scope>NUCLEOTIDE SEQUENCE [LARGE SCALE GENOMIC DNA]</scope>
    <source>
        <strain evidence="2 3">J6TS1</strain>
    </source>
</reference>
<dbReference type="Proteomes" id="UP000680670">
    <property type="component" value="Unassembled WGS sequence"/>
</dbReference>
<dbReference type="EMBL" id="BORJ01000020">
    <property type="protein sequence ID" value="GIN99149.1"/>
    <property type="molecule type" value="Genomic_DNA"/>
</dbReference>
<keyword evidence="1" id="KW-0812">Transmembrane</keyword>
<feature type="transmembrane region" description="Helical" evidence="1">
    <location>
        <begin position="5"/>
        <end position="24"/>
    </location>
</feature>
<comment type="caution">
    <text evidence="2">The sequence shown here is derived from an EMBL/GenBank/DDBJ whole genome shotgun (WGS) entry which is preliminary data.</text>
</comment>
<sequence length="87" mass="10002">MRKSILIIMLLINIFYIAAYLINFDSFTLNKLWIIFFLISSLFAFFNLLHAKKQSEHKVILSIVVLVGSIGSLGAYGFQFLIFHLMA</sequence>
<name>A0ABQ4L5D2_SIMTE</name>
<evidence type="ECO:0000313" key="2">
    <source>
        <dbReference type="EMBL" id="GIN99149.1"/>
    </source>
</evidence>
<gene>
    <name evidence="2" type="ORF">J6TS1_50190</name>
</gene>
<proteinExistence type="predicted"/>
<evidence type="ECO:0000313" key="3">
    <source>
        <dbReference type="Proteomes" id="UP000680670"/>
    </source>
</evidence>
<organism evidence="2 3">
    <name type="scientific">Siminovitchia terrae</name>
    <name type="common">Bacillus terrae</name>
    <dbReference type="NCBI Taxonomy" id="1914933"/>
    <lineage>
        <taxon>Bacteria</taxon>
        <taxon>Bacillati</taxon>
        <taxon>Bacillota</taxon>
        <taxon>Bacilli</taxon>
        <taxon>Bacillales</taxon>
        <taxon>Bacillaceae</taxon>
        <taxon>Siminovitchia</taxon>
    </lineage>
</organism>
<feature type="transmembrane region" description="Helical" evidence="1">
    <location>
        <begin position="30"/>
        <end position="49"/>
    </location>
</feature>